<dbReference type="InterPro" id="IPR002797">
    <property type="entry name" value="Polysacc_synth"/>
</dbReference>
<evidence type="ECO:0000256" key="3">
    <source>
        <dbReference type="ARBA" id="ARBA00022989"/>
    </source>
</evidence>
<keyword evidence="7" id="KW-1185">Reference proteome</keyword>
<comment type="caution">
    <text evidence="6">The sequence shown here is derived from an EMBL/GenBank/DDBJ whole genome shotgun (WGS) entry which is preliminary data.</text>
</comment>
<organism evidence="6 7">
    <name type="scientific">Fibrella rubiginis</name>
    <dbReference type="NCBI Taxonomy" id="2817060"/>
    <lineage>
        <taxon>Bacteria</taxon>
        <taxon>Pseudomonadati</taxon>
        <taxon>Bacteroidota</taxon>
        <taxon>Cytophagia</taxon>
        <taxon>Cytophagales</taxon>
        <taxon>Spirosomataceae</taxon>
        <taxon>Fibrella</taxon>
    </lineage>
</organism>
<feature type="transmembrane region" description="Helical" evidence="5">
    <location>
        <begin position="267"/>
        <end position="286"/>
    </location>
</feature>
<feature type="transmembrane region" description="Helical" evidence="5">
    <location>
        <begin position="370"/>
        <end position="389"/>
    </location>
</feature>
<feature type="transmembrane region" description="Helical" evidence="5">
    <location>
        <begin position="395"/>
        <end position="417"/>
    </location>
</feature>
<sequence length="448" mass="49894">MLGRLTAAMPEGQWRKLSVNIASLVSVQVANYLLPLLTVPYVSRLIGPERLGLLNISLGYNHYFVLLISFGFDLSVVRLVAIHRQDTVYISRLFSEVITAKFILFFVSIGLFAGLAVWLPAFREHLWLNMVTCLYCLGTVLFPQWLYQGMEDLSRMALFNLIGKTIFTVGVLFLIRTADDYAYQNLAMSSGHVIVGLISLTMAMHRYQLVYRLPNWGALYKRYKEGITLFFSTVVVTLYSSSHILLLSFVSTAYAAGVFSAASKLEALIRTFISLALNQALFPVIAKAFGEDTERGLTMVRRIGPILLVGTVLISLCILVTAPLLIKIMYGNKFTDSVVVLRIISILPILLSLNSLMGMHTLLNLRMDRAYFSLTAGVSVVGCGLAYLATSRYGAIGASSAWVATELLAVMAFYAYLKSRGVCVIRMIEFRRLFTRPLAVYLSDKTVR</sequence>
<evidence type="ECO:0000256" key="1">
    <source>
        <dbReference type="ARBA" id="ARBA00004141"/>
    </source>
</evidence>
<evidence type="ECO:0000313" key="6">
    <source>
        <dbReference type="EMBL" id="MBO0938822.1"/>
    </source>
</evidence>
<keyword evidence="3 5" id="KW-1133">Transmembrane helix</keyword>
<evidence type="ECO:0000313" key="7">
    <source>
        <dbReference type="Proteomes" id="UP000664034"/>
    </source>
</evidence>
<dbReference type="PANTHER" id="PTHR43424:SF1">
    <property type="entry name" value="LOCUS PUTATIVE PROTEIN 1-RELATED"/>
    <property type="match status" value="1"/>
</dbReference>
<gene>
    <name evidence="6" type="ORF">J2I47_19880</name>
</gene>
<name>A0A939GLW5_9BACT</name>
<dbReference type="EMBL" id="JAFMYV010000011">
    <property type="protein sequence ID" value="MBO0938822.1"/>
    <property type="molecule type" value="Genomic_DNA"/>
</dbReference>
<dbReference type="InterPro" id="IPR052556">
    <property type="entry name" value="PolySynth_Transporter"/>
</dbReference>
<feature type="transmembrane region" description="Helical" evidence="5">
    <location>
        <begin position="306"/>
        <end position="326"/>
    </location>
</feature>
<feature type="transmembrane region" description="Helical" evidence="5">
    <location>
        <begin position="21"/>
        <end position="42"/>
    </location>
</feature>
<feature type="transmembrane region" description="Helical" evidence="5">
    <location>
        <begin position="338"/>
        <end position="358"/>
    </location>
</feature>
<evidence type="ECO:0000256" key="4">
    <source>
        <dbReference type="ARBA" id="ARBA00023136"/>
    </source>
</evidence>
<dbReference type="Pfam" id="PF01943">
    <property type="entry name" value="Polysacc_synt"/>
    <property type="match status" value="1"/>
</dbReference>
<dbReference type="Proteomes" id="UP000664034">
    <property type="component" value="Unassembled WGS sequence"/>
</dbReference>
<dbReference type="GO" id="GO:0016020">
    <property type="term" value="C:membrane"/>
    <property type="evidence" value="ECO:0007669"/>
    <property type="project" value="UniProtKB-SubCell"/>
</dbReference>
<comment type="subcellular location">
    <subcellularLocation>
        <location evidence="1">Membrane</location>
        <topology evidence="1">Multi-pass membrane protein</topology>
    </subcellularLocation>
</comment>
<accession>A0A939GLW5</accession>
<feature type="transmembrane region" description="Helical" evidence="5">
    <location>
        <begin position="62"/>
        <end position="81"/>
    </location>
</feature>
<evidence type="ECO:0000256" key="5">
    <source>
        <dbReference type="SAM" id="Phobius"/>
    </source>
</evidence>
<feature type="transmembrane region" description="Helical" evidence="5">
    <location>
        <begin position="181"/>
        <end position="205"/>
    </location>
</feature>
<feature type="transmembrane region" description="Helical" evidence="5">
    <location>
        <begin position="158"/>
        <end position="175"/>
    </location>
</feature>
<reference evidence="6" key="1">
    <citation type="submission" date="2021-03" db="EMBL/GenBank/DDBJ databases">
        <title>Fibrella sp. HMF5335 genome sequencing and assembly.</title>
        <authorList>
            <person name="Kang H."/>
            <person name="Kim H."/>
            <person name="Bae S."/>
            <person name="Joh K."/>
        </authorList>
    </citation>
    <scope>NUCLEOTIDE SEQUENCE</scope>
    <source>
        <strain evidence="6">HMF5335</strain>
    </source>
</reference>
<feature type="transmembrane region" description="Helical" evidence="5">
    <location>
        <begin position="226"/>
        <end position="255"/>
    </location>
</feature>
<feature type="transmembrane region" description="Helical" evidence="5">
    <location>
        <begin position="127"/>
        <end position="146"/>
    </location>
</feature>
<protein>
    <submittedName>
        <fullName evidence="6">Flippase</fullName>
    </submittedName>
</protein>
<evidence type="ECO:0000256" key="2">
    <source>
        <dbReference type="ARBA" id="ARBA00022692"/>
    </source>
</evidence>
<dbReference type="PANTHER" id="PTHR43424">
    <property type="entry name" value="LOCUS PUTATIVE PROTEIN 1-RELATED"/>
    <property type="match status" value="1"/>
</dbReference>
<feature type="transmembrane region" description="Helical" evidence="5">
    <location>
        <begin position="102"/>
        <end position="121"/>
    </location>
</feature>
<dbReference type="CDD" id="cd13128">
    <property type="entry name" value="MATE_Wzx_like"/>
    <property type="match status" value="1"/>
</dbReference>
<keyword evidence="4 5" id="KW-0472">Membrane</keyword>
<proteinExistence type="predicted"/>
<dbReference type="AlphaFoldDB" id="A0A939GLW5"/>
<keyword evidence="2 5" id="KW-0812">Transmembrane</keyword>